<name>A0A1V0SF39_9VIRU</name>
<proteinExistence type="predicted"/>
<evidence type="ECO:0000313" key="2">
    <source>
        <dbReference type="EMBL" id="ARF10323.1"/>
    </source>
</evidence>
<sequence>MYIYILIKILFLILDSTCLYYYIKTIIRNKCYTFLFLTIITGSLCLYTSVYNINTLINNDIIHVKQIEYYEYLIFRCFTFLLEWCQYWIFLWFLFNNQFSKLVFNIIVSIIVIYYNYVLIEILEYELTNIEQEVMPIFFLFM</sequence>
<feature type="transmembrane region" description="Helical" evidence="1">
    <location>
        <begin position="6"/>
        <end position="23"/>
    </location>
</feature>
<evidence type="ECO:0000256" key="1">
    <source>
        <dbReference type="SAM" id="Phobius"/>
    </source>
</evidence>
<feature type="transmembrane region" description="Helical" evidence="1">
    <location>
        <begin position="73"/>
        <end position="95"/>
    </location>
</feature>
<reference evidence="2" key="1">
    <citation type="journal article" date="2017" name="Science">
        <title>Giant viruses with an expanded complement of translation system components.</title>
        <authorList>
            <person name="Schulz F."/>
            <person name="Yutin N."/>
            <person name="Ivanova N.N."/>
            <person name="Ortega D.R."/>
            <person name="Lee T.K."/>
            <person name="Vierheilig J."/>
            <person name="Daims H."/>
            <person name="Horn M."/>
            <person name="Wagner M."/>
            <person name="Jensen G.J."/>
            <person name="Kyrpides N.C."/>
            <person name="Koonin E.V."/>
            <person name="Woyke T."/>
        </authorList>
    </citation>
    <scope>NUCLEOTIDE SEQUENCE</scope>
    <source>
        <strain evidence="2">HKV1</strain>
    </source>
</reference>
<protein>
    <submittedName>
        <fullName evidence="2">Uncharacterized protein</fullName>
    </submittedName>
</protein>
<accession>A0A1V0SF39</accession>
<gene>
    <name evidence="2" type="ORF">Hokovirus_1_202</name>
</gene>
<keyword evidence="1" id="KW-0812">Transmembrane</keyword>
<dbReference type="EMBL" id="KY684103">
    <property type="protein sequence ID" value="ARF10323.1"/>
    <property type="molecule type" value="Genomic_DNA"/>
</dbReference>
<keyword evidence="1" id="KW-1133">Transmembrane helix</keyword>
<organism evidence="2">
    <name type="scientific">Hokovirus HKV1</name>
    <dbReference type="NCBI Taxonomy" id="1977638"/>
    <lineage>
        <taxon>Viruses</taxon>
        <taxon>Varidnaviria</taxon>
        <taxon>Bamfordvirae</taxon>
        <taxon>Nucleocytoviricota</taxon>
        <taxon>Megaviricetes</taxon>
        <taxon>Imitervirales</taxon>
        <taxon>Mimiviridae</taxon>
        <taxon>Klosneuvirinae</taxon>
        <taxon>Hokovirus</taxon>
    </lineage>
</organism>
<feature type="transmembrane region" description="Helical" evidence="1">
    <location>
        <begin position="35"/>
        <end position="53"/>
    </location>
</feature>
<keyword evidence="1" id="KW-0472">Membrane</keyword>
<feature type="transmembrane region" description="Helical" evidence="1">
    <location>
        <begin position="102"/>
        <end position="120"/>
    </location>
</feature>